<dbReference type="InterPro" id="IPR052224">
    <property type="entry name" value="THAP_domain_protein"/>
</dbReference>
<gene>
    <name evidence="7" type="ORF">HPB51_005426</name>
</gene>
<keyword evidence="3" id="KW-0862">Zinc</keyword>
<dbReference type="PANTHER" id="PTHR46927">
    <property type="entry name" value="AGAP005574-PA"/>
    <property type="match status" value="1"/>
</dbReference>
<dbReference type="Pfam" id="PF05485">
    <property type="entry name" value="THAP"/>
    <property type="match status" value="1"/>
</dbReference>
<dbReference type="GO" id="GO:0008270">
    <property type="term" value="F:zinc ion binding"/>
    <property type="evidence" value="ECO:0007669"/>
    <property type="project" value="UniProtKB-KW"/>
</dbReference>
<sequence>MGKKCFAPRCNARYKSCTEKLSLFSAPRDEERLRVWRNAIPRKDQILQSTDHLCERHFEPHLVSKTWEKVYNGNVLCRAPRKASLSKDAVPSIFPDCSSYLSKEKKQRKRPAERLESYAVMEPVMRHEALDQLRERLGTLVPIFSSLPLLSTEQLQKQRFEMITYIVFPPGLSNPTEKLKQLSCEFCCRKVGTWLYASPKELVSEDTGCKQENGDGHGVKRKHEEVTTCSARFGFG</sequence>
<dbReference type="SUPFAM" id="SSF57716">
    <property type="entry name" value="Glucocorticoid receptor-like (DNA-binding domain)"/>
    <property type="match status" value="1"/>
</dbReference>
<evidence type="ECO:0000313" key="7">
    <source>
        <dbReference type="EMBL" id="KAH8025230.1"/>
    </source>
</evidence>
<protein>
    <recommendedName>
        <fullName evidence="6">THAP-type domain-containing protein</fullName>
    </recommendedName>
</protein>
<reference evidence="7" key="1">
    <citation type="journal article" date="2020" name="Cell">
        <title>Large-Scale Comparative Analyses of Tick Genomes Elucidate Their Genetic Diversity and Vector Capacities.</title>
        <authorList>
            <consortium name="Tick Genome and Microbiome Consortium (TIGMIC)"/>
            <person name="Jia N."/>
            <person name="Wang J."/>
            <person name="Shi W."/>
            <person name="Du L."/>
            <person name="Sun Y."/>
            <person name="Zhan W."/>
            <person name="Jiang J.F."/>
            <person name="Wang Q."/>
            <person name="Zhang B."/>
            <person name="Ji P."/>
            <person name="Bell-Sakyi L."/>
            <person name="Cui X.M."/>
            <person name="Yuan T.T."/>
            <person name="Jiang B.G."/>
            <person name="Yang W.F."/>
            <person name="Lam T.T."/>
            <person name="Chang Q.C."/>
            <person name="Ding S.J."/>
            <person name="Wang X.J."/>
            <person name="Zhu J.G."/>
            <person name="Ruan X.D."/>
            <person name="Zhao L."/>
            <person name="Wei J.T."/>
            <person name="Ye R.Z."/>
            <person name="Que T.C."/>
            <person name="Du C.H."/>
            <person name="Zhou Y.H."/>
            <person name="Cheng J.X."/>
            <person name="Dai P.F."/>
            <person name="Guo W.B."/>
            <person name="Han X.H."/>
            <person name="Huang E.J."/>
            <person name="Li L.F."/>
            <person name="Wei W."/>
            <person name="Gao Y.C."/>
            <person name="Liu J.Z."/>
            <person name="Shao H.Z."/>
            <person name="Wang X."/>
            <person name="Wang C.C."/>
            <person name="Yang T.C."/>
            <person name="Huo Q.B."/>
            <person name="Li W."/>
            <person name="Chen H.Y."/>
            <person name="Chen S.E."/>
            <person name="Zhou L.G."/>
            <person name="Ni X.B."/>
            <person name="Tian J.H."/>
            <person name="Sheng Y."/>
            <person name="Liu T."/>
            <person name="Pan Y.S."/>
            <person name="Xia L.Y."/>
            <person name="Li J."/>
            <person name="Zhao F."/>
            <person name="Cao W.C."/>
        </authorList>
    </citation>
    <scope>NUCLEOTIDE SEQUENCE</scope>
    <source>
        <strain evidence="7">Rmic-2018</strain>
    </source>
</reference>
<name>A0A9J6DTF3_RHIMP</name>
<evidence type="ECO:0000256" key="3">
    <source>
        <dbReference type="ARBA" id="ARBA00022833"/>
    </source>
</evidence>
<evidence type="ECO:0000313" key="8">
    <source>
        <dbReference type="Proteomes" id="UP000821866"/>
    </source>
</evidence>
<dbReference type="GO" id="GO:0003677">
    <property type="term" value="F:DNA binding"/>
    <property type="evidence" value="ECO:0007669"/>
    <property type="project" value="UniProtKB-UniRule"/>
</dbReference>
<feature type="domain" description="THAP-type" evidence="6">
    <location>
        <begin position="1"/>
        <end position="94"/>
    </location>
</feature>
<accession>A0A9J6DTF3</accession>
<comment type="caution">
    <text evidence="7">The sequence shown here is derived from an EMBL/GenBank/DDBJ whole genome shotgun (WGS) entry which is preliminary data.</text>
</comment>
<dbReference type="Proteomes" id="UP000821866">
    <property type="component" value="Unassembled WGS sequence"/>
</dbReference>
<dbReference type="PANTHER" id="PTHR46927:SF3">
    <property type="entry name" value="THAP-TYPE DOMAIN-CONTAINING PROTEIN"/>
    <property type="match status" value="1"/>
</dbReference>
<evidence type="ECO:0000256" key="5">
    <source>
        <dbReference type="PROSITE-ProRule" id="PRU00309"/>
    </source>
</evidence>
<dbReference type="AlphaFoldDB" id="A0A9J6DTF3"/>
<keyword evidence="2 5" id="KW-0863">Zinc-finger</keyword>
<dbReference type="EMBL" id="JABSTU010000007">
    <property type="protein sequence ID" value="KAH8025230.1"/>
    <property type="molecule type" value="Genomic_DNA"/>
</dbReference>
<evidence type="ECO:0000256" key="2">
    <source>
        <dbReference type="ARBA" id="ARBA00022771"/>
    </source>
</evidence>
<keyword evidence="8" id="KW-1185">Reference proteome</keyword>
<dbReference type="InterPro" id="IPR006612">
    <property type="entry name" value="THAP_Znf"/>
</dbReference>
<dbReference type="SMART" id="SM00980">
    <property type="entry name" value="THAP"/>
    <property type="match status" value="1"/>
</dbReference>
<evidence type="ECO:0000259" key="6">
    <source>
        <dbReference type="PROSITE" id="PS50950"/>
    </source>
</evidence>
<dbReference type="SMART" id="SM00692">
    <property type="entry name" value="DM3"/>
    <property type="match status" value="1"/>
</dbReference>
<reference evidence="7" key="2">
    <citation type="submission" date="2021-09" db="EMBL/GenBank/DDBJ databases">
        <authorList>
            <person name="Jia N."/>
            <person name="Wang J."/>
            <person name="Shi W."/>
            <person name="Du L."/>
            <person name="Sun Y."/>
            <person name="Zhan W."/>
            <person name="Jiang J."/>
            <person name="Wang Q."/>
            <person name="Zhang B."/>
            <person name="Ji P."/>
            <person name="Sakyi L.B."/>
            <person name="Cui X."/>
            <person name="Yuan T."/>
            <person name="Jiang B."/>
            <person name="Yang W."/>
            <person name="Lam T.T.-Y."/>
            <person name="Chang Q."/>
            <person name="Ding S."/>
            <person name="Wang X."/>
            <person name="Zhu J."/>
            <person name="Ruan X."/>
            <person name="Zhao L."/>
            <person name="Wei J."/>
            <person name="Que T."/>
            <person name="Du C."/>
            <person name="Cheng J."/>
            <person name="Dai P."/>
            <person name="Han X."/>
            <person name="Huang E."/>
            <person name="Gao Y."/>
            <person name="Liu J."/>
            <person name="Shao H."/>
            <person name="Ye R."/>
            <person name="Li L."/>
            <person name="Wei W."/>
            <person name="Wang X."/>
            <person name="Wang C."/>
            <person name="Huo Q."/>
            <person name="Li W."/>
            <person name="Guo W."/>
            <person name="Chen H."/>
            <person name="Chen S."/>
            <person name="Zhou L."/>
            <person name="Zhou L."/>
            <person name="Ni X."/>
            <person name="Tian J."/>
            <person name="Zhou Y."/>
            <person name="Sheng Y."/>
            <person name="Liu T."/>
            <person name="Pan Y."/>
            <person name="Xia L."/>
            <person name="Li J."/>
            <person name="Zhao F."/>
            <person name="Cao W."/>
        </authorList>
    </citation>
    <scope>NUCLEOTIDE SEQUENCE</scope>
    <source>
        <strain evidence="7">Rmic-2018</strain>
        <tissue evidence="7">Larvae</tissue>
    </source>
</reference>
<keyword evidence="1" id="KW-0479">Metal-binding</keyword>
<keyword evidence="4 5" id="KW-0238">DNA-binding</keyword>
<evidence type="ECO:0000256" key="1">
    <source>
        <dbReference type="ARBA" id="ARBA00022723"/>
    </source>
</evidence>
<dbReference type="VEuPathDB" id="VectorBase:LOC119169976"/>
<evidence type="ECO:0000256" key="4">
    <source>
        <dbReference type="ARBA" id="ARBA00023125"/>
    </source>
</evidence>
<dbReference type="PROSITE" id="PS50950">
    <property type="entry name" value="ZF_THAP"/>
    <property type="match status" value="1"/>
</dbReference>
<organism evidence="7 8">
    <name type="scientific">Rhipicephalus microplus</name>
    <name type="common">Cattle tick</name>
    <name type="synonym">Boophilus microplus</name>
    <dbReference type="NCBI Taxonomy" id="6941"/>
    <lineage>
        <taxon>Eukaryota</taxon>
        <taxon>Metazoa</taxon>
        <taxon>Ecdysozoa</taxon>
        <taxon>Arthropoda</taxon>
        <taxon>Chelicerata</taxon>
        <taxon>Arachnida</taxon>
        <taxon>Acari</taxon>
        <taxon>Parasitiformes</taxon>
        <taxon>Ixodida</taxon>
        <taxon>Ixodoidea</taxon>
        <taxon>Ixodidae</taxon>
        <taxon>Rhipicephalinae</taxon>
        <taxon>Rhipicephalus</taxon>
        <taxon>Boophilus</taxon>
    </lineage>
</organism>
<proteinExistence type="predicted"/>